<dbReference type="Proteomes" id="UP001341840">
    <property type="component" value="Unassembled WGS sequence"/>
</dbReference>
<comment type="caution">
    <text evidence="1">The sequence shown here is derived from an EMBL/GenBank/DDBJ whole genome shotgun (WGS) entry which is preliminary data.</text>
</comment>
<evidence type="ECO:0000313" key="2">
    <source>
        <dbReference type="Proteomes" id="UP001341840"/>
    </source>
</evidence>
<name>A0ABU6QLE7_9FABA</name>
<accession>A0ABU6QLE7</accession>
<gene>
    <name evidence="1" type="ORF">PIB30_062094</name>
</gene>
<proteinExistence type="predicted"/>
<dbReference type="EMBL" id="JASCZI010000572">
    <property type="protein sequence ID" value="MED6112475.1"/>
    <property type="molecule type" value="Genomic_DNA"/>
</dbReference>
<keyword evidence="2" id="KW-1185">Reference proteome</keyword>
<protein>
    <submittedName>
        <fullName evidence="1">Uncharacterized protein</fullName>
    </submittedName>
</protein>
<organism evidence="1 2">
    <name type="scientific">Stylosanthes scabra</name>
    <dbReference type="NCBI Taxonomy" id="79078"/>
    <lineage>
        <taxon>Eukaryota</taxon>
        <taxon>Viridiplantae</taxon>
        <taxon>Streptophyta</taxon>
        <taxon>Embryophyta</taxon>
        <taxon>Tracheophyta</taxon>
        <taxon>Spermatophyta</taxon>
        <taxon>Magnoliopsida</taxon>
        <taxon>eudicotyledons</taxon>
        <taxon>Gunneridae</taxon>
        <taxon>Pentapetalae</taxon>
        <taxon>rosids</taxon>
        <taxon>fabids</taxon>
        <taxon>Fabales</taxon>
        <taxon>Fabaceae</taxon>
        <taxon>Papilionoideae</taxon>
        <taxon>50 kb inversion clade</taxon>
        <taxon>dalbergioids sensu lato</taxon>
        <taxon>Dalbergieae</taxon>
        <taxon>Pterocarpus clade</taxon>
        <taxon>Stylosanthes</taxon>
    </lineage>
</organism>
<evidence type="ECO:0000313" key="1">
    <source>
        <dbReference type="EMBL" id="MED6112475.1"/>
    </source>
</evidence>
<reference evidence="1 2" key="1">
    <citation type="journal article" date="2023" name="Plants (Basel)">
        <title>Bridging the Gap: Combining Genomics and Transcriptomics Approaches to Understand Stylosanthes scabra, an Orphan Legume from the Brazilian Caatinga.</title>
        <authorList>
            <person name="Ferreira-Neto J.R.C."/>
            <person name="da Silva M.D."/>
            <person name="Binneck E."/>
            <person name="de Melo N.F."/>
            <person name="da Silva R.H."/>
            <person name="de Melo A.L.T.M."/>
            <person name="Pandolfi V."/>
            <person name="Bustamante F.O."/>
            <person name="Brasileiro-Vidal A.C."/>
            <person name="Benko-Iseppon A.M."/>
        </authorList>
    </citation>
    <scope>NUCLEOTIDE SEQUENCE [LARGE SCALE GENOMIC DNA]</scope>
    <source>
        <tissue evidence="1">Leaves</tissue>
    </source>
</reference>
<sequence>MCVGLVLFRYGGTNSYRHGTAEGIFNQEFSGDERFLILIFGKEDVRPYLISSGGNVKMVSVEDSVSKAPKSMRVLSKLNHHHEDGNQRVLKKNRRPSLYMGHREREKLQSLLVHCWSG</sequence>